<dbReference type="InterPro" id="IPR017853">
    <property type="entry name" value="GH"/>
</dbReference>
<dbReference type="PRINTS" id="PR00740">
    <property type="entry name" value="GLHYDRLASE27"/>
</dbReference>
<evidence type="ECO:0000256" key="8">
    <source>
        <dbReference type="RuleBase" id="RU361168"/>
    </source>
</evidence>
<evidence type="ECO:0000256" key="9">
    <source>
        <dbReference type="SAM" id="SignalP"/>
    </source>
</evidence>
<organism evidence="11 12">
    <name type="scientific">Solitalea agri</name>
    <dbReference type="NCBI Taxonomy" id="2953739"/>
    <lineage>
        <taxon>Bacteria</taxon>
        <taxon>Pseudomonadati</taxon>
        <taxon>Bacteroidota</taxon>
        <taxon>Sphingobacteriia</taxon>
        <taxon>Sphingobacteriales</taxon>
        <taxon>Sphingobacteriaceae</taxon>
        <taxon>Solitalea</taxon>
    </lineage>
</organism>
<dbReference type="InterPro" id="IPR013780">
    <property type="entry name" value="Glyco_hydro_b"/>
</dbReference>
<keyword evidence="7 8" id="KW-0326">Glycosidase</keyword>
<dbReference type="FunFam" id="3.20.20.70:FF:000202">
    <property type="entry name" value="Alpha-galactosidase"/>
    <property type="match status" value="1"/>
</dbReference>
<protein>
    <recommendedName>
        <fullName evidence="3 8">Alpha-galactosidase</fullName>
        <ecNumber evidence="3 8">3.2.1.22</ecNumber>
    </recommendedName>
    <alternativeName>
        <fullName evidence="8">Melibiase</fullName>
    </alternativeName>
</protein>
<evidence type="ECO:0000256" key="3">
    <source>
        <dbReference type="ARBA" id="ARBA00012755"/>
    </source>
</evidence>
<comment type="catalytic activity">
    <reaction evidence="1 8">
        <text>Hydrolysis of terminal, non-reducing alpha-D-galactose residues in alpha-D-galactosides, including galactose oligosaccharides, galactomannans and galactolipids.</text>
        <dbReference type="EC" id="3.2.1.22"/>
    </reaction>
</comment>
<dbReference type="AlphaFoldDB" id="A0A9X2JDT3"/>
<keyword evidence="6 8" id="KW-1015">Disulfide bond</keyword>
<keyword evidence="5 8" id="KW-0378">Hydrolase</keyword>
<feature type="chain" id="PRO_5040739388" description="Alpha-galactosidase" evidence="9">
    <location>
        <begin position="21"/>
        <end position="393"/>
    </location>
</feature>
<keyword evidence="12" id="KW-1185">Reference proteome</keyword>
<keyword evidence="4 9" id="KW-0732">Signal</keyword>
<evidence type="ECO:0000313" key="12">
    <source>
        <dbReference type="Proteomes" id="UP001155182"/>
    </source>
</evidence>
<dbReference type="EMBL" id="JAMWYS010000050">
    <property type="protein sequence ID" value="MCO4293979.1"/>
    <property type="molecule type" value="Genomic_DNA"/>
</dbReference>
<accession>A0A9X2JDT3</accession>
<dbReference type="Pfam" id="PF17801">
    <property type="entry name" value="Melibiase_C"/>
    <property type="match status" value="1"/>
</dbReference>
<evidence type="ECO:0000256" key="4">
    <source>
        <dbReference type="ARBA" id="ARBA00022729"/>
    </source>
</evidence>
<dbReference type="Gene3D" id="3.20.20.70">
    <property type="entry name" value="Aldolase class I"/>
    <property type="match status" value="1"/>
</dbReference>
<name>A0A9X2JDT3_9SPHI</name>
<proteinExistence type="inferred from homology"/>
<dbReference type="PANTHER" id="PTHR11452:SF75">
    <property type="entry name" value="ALPHA-GALACTOSIDASE MEL1"/>
    <property type="match status" value="1"/>
</dbReference>
<comment type="similarity">
    <text evidence="2 8">Belongs to the glycosyl hydrolase 27 family.</text>
</comment>
<dbReference type="GO" id="GO:0004557">
    <property type="term" value="F:alpha-galactosidase activity"/>
    <property type="evidence" value="ECO:0007669"/>
    <property type="project" value="UniProtKB-EC"/>
</dbReference>
<dbReference type="InterPro" id="IPR041233">
    <property type="entry name" value="Melibiase_C"/>
</dbReference>
<dbReference type="RefSeq" id="WP_252588739.1">
    <property type="nucleotide sequence ID" value="NZ_JAMWYS010000050.1"/>
</dbReference>
<dbReference type="PROSITE" id="PS00512">
    <property type="entry name" value="ALPHA_GALACTOSIDASE"/>
    <property type="match status" value="1"/>
</dbReference>
<evidence type="ECO:0000259" key="10">
    <source>
        <dbReference type="Pfam" id="PF17801"/>
    </source>
</evidence>
<feature type="domain" description="Alpha galactosidase C-terminal" evidence="10">
    <location>
        <begin position="310"/>
        <end position="387"/>
    </location>
</feature>
<sequence>MRILLTLALCITLSSTFAQKFEGLAQKPPMGWNSWNKFECKINESIIREVADAMASNGMKAAGYEYVVVDDCWQIGRDSLGNIMADTERFPSGMKSLVDYVHSKGLKFGIYSDAGTATCQGRPGSRGYEFQDARIYASWGVDYLKYDWCNHGKQNAEASYTTMRDALYKAGRPIVFSICEWGTNKPWEWGKTVGHLWRTTEDIINCFDCKNNWGGLGVLQIIDLHTEIGDYSGPGYWNDPDMLEIGNGVLTQPEERLHMSMWAMFSAPLIAGNDIRNMSAETLKTLTNKEVLDIDQDKLGISATRWMKYGDLEVWFKPLSDGNYAFCFINRSNQPISINQDLKTTIKKMKVDDSYTVRDLWKHKDIGTTKDNIVGTIPGHDVLMLKLTKKLPL</sequence>
<evidence type="ECO:0000256" key="7">
    <source>
        <dbReference type="ARBA" id="ARBA00023295"/>
    </source>
</evidence>
<dbReference type="Pfam" id="PF16499">
    <property type="entry name" value="Melibiase_2"/>
    <property type="match status" value="1"/>
</dbReference>
<evidence type="ECO:0000313" key="11">
    <source>
        <dbReference type="EMBL" id="MCO4293979.1"/>
    </source>
</evidence>
<dbReference type="InterPro" id="IPR013785">
    <property type="entry name" value="Aldolase_TIM"/>
</dbReference>
<dbReference type="InterPro" id="IPR000111">
    <property type="entry name" value="Glyco_hydro_27/36_CS"/>
</dbReference>
<reference evidence="11" key="1">
    <citation type="submission" date="2022-06" db="EMBL/GenBank/DDBJ databases">
        <title>Solitalea sp. MAHUQ-68 isolated from rhizospheric soil.</title>
        <authorList>
            <person name="Huq M.A."/>
        </authorList>
    </citation>
    <scope>NUCLEOTIDE SEQUENCE</scope>
    <source>
        <strain evidence="11">MAHUQ-68</strain>
    </source>
</reference>
<dbReference type="GO" id="GO:0016052">
    <property type="term" value="P:carbohydrate catabolic process"/>
    <property type="evidence" value="ECO:0007669"/>
    <property type="project" value="UniProtKB-ARBA"/>
</dbReference>
<evidence type="ECO:0000256" key="6">
    <source>
        <dbReference type="ARBA" id="ARBA00023157"/>
    </source>
</evidence>
<evidence type="ECO:0000256" key="1">
    <source>
        <dbReference type="ARBA" id="ARBA00001255"/>
    </source>
</evidence>
<gene>
    <name evidence="11" type="ORF">NF867_14025</name>
</gene>
<evidence type="ECO:0000256" key="2">
    <source>
        <dbReference type="ARBA" id="ARBA00009743"/>
    </source>
</evidence>
<evidence type="ECO:0000256" key="5">
    <source>
        <dbReference type="ARBA" id="ARBA00022801"/>
    </source>
</evidence>
<dbReference type="InterPro" id="IPR002241">
    <property type="entry name" value="Glyco_hydro_27"/>
</dbReference>
<dbReference type="SUPFAM" id="SSF51445">
    <property type="entry name" value="(Trans)glycosidases"/>
    <property type="match status" value="1"/>
</dbReference>
<dbReference type="Proteomes" id="UP001155182">
    <property type="component" value="Unassembled WGS sequence"/>
</dbReference>
<feature type="signal peptide" evidence="9">
    <location>
        <begin position="1"/>
        <end position="20"/>
    </location>
</feature>
<dbReference type="SUPFAM" id="SSF51011">
    <property type="entry name" value="Glycosyl hydrolase domain"/>
    <property type="match status" value="1"/>
</dbReference>
<comment type="caution">
    <text evidence="11">The sequence shown here is derived from an EMBL/GenBank/DDBJ whole genome shotgun (WGS) entry which is preliminary data.</text>
</comment>
<dbReference type="PANTHER" id="PTHR11452">
    <property type="entry name" value="ALPHA-GALACTOSIDASE/ALPHA-N-ACETYLGALACTOSAMINIDASE"/>
    <property type="match status" value="1"/>
</dbReference>
<dbReference type="EC" id="3.2.1.22" evidence="3 8"/>
<dbReference type="CDD" id="cd14792">
    <property type="entry name" value="GH27"/>
    <property type="match status" value="1"/>
</dbReference>
<dbReference type="Gene3D" id="2.60.40.1180">
    <property type="entry name" value="Golgi alpha-mannosidase II"/>
    <property type="match status" value="1"/>
</dbReference>